<evidence type="ECO:0000256" key="4">
    <source>
        <dbReference type="ARBA" id="ARBA00022840"/>
    </source>
</evidence>
<dbReference type="EMBL" id="BBMS01000110">
    <property type="protein sequence ID" value="GAL30762.1"/>
    <property type="molecule type" value="Genomic_DNA"/>
</dbReference>
<gene>
    <name evidence="7" type="ORF">JCM19239_6202</name>
</gene>
<sequence length="109" mass="12429">MLNLDIDCNSKVEQLTAEEKQLVEIVKACSKNPKILLMDEPTTALRQGDVERLFDLMKTLKSRGCSVVFISHRLKEVMEICDRISIIVMVPMSVRETVQNTHQTALLKK</sequence>
<dbReference type="GO" id="GO:0005524">
    <property type="term" value="F:ATP binding"/>
    <property type="evidence" value="ECO:0007669"/>
    <property type="project" value="UniProtKB-KW"/>
</dbReference>
<keyword evidence="2" id="KW-1003">Cell membrane</keyword>
<protein>
    <submittedName>
        <fullName evidence="7">Ribose ABC transport system ATP-binding protein RbsA</fullName>
    </submittedName>
</protein>
<keyword evidence="4 7" id="KW-0067">ATP-binding</keyword>
<dbReference type="InterPro" id="IPR027417">
    <property type="entry name" value="P-loop_NTPase"/>
</dbReference>
<keyword evidence="6" id="KW-0472">Membrane</keyword>
<evidence type="ECO:0000313" key="7">
    <source>
        <dbReference type="EMBL" id="GAL30762.1"/>
    </source>
</evidence>
<dbReference type="PANTHER" id="PTHR43790">
    <property type="entry name" value="CARBOHYDRATE TRANSPORT ATP-BINDING PROTEIN MG119-RELATED"/>
    <property type="match status" value="1"/>
</dbReference>
<keyword evidence="1" id="KW-0813">Transport</keyword>
<evidence type="ECO:0000313" key="8">
    <source>
        <dbReference type="Proteomes" id="UP000029223"/>
    </source>
</evidence>
<reference evidence="8" key="2">
    <citation type="submission" date="2014-09" db="EMBL/GenBank/DDBJ databases">
        <authorList>
            <consortium name="NBRP consortium"/>
            <person name="Sawabe T."/>
            <person name="Meirelles P."/>
            <person name="Nakanishi M."/>
            <person name="Sayaka M."/>
            <person name="Hattori M."/>
            <person name="Ohkuma M."/>
        </authorList>
    </citation>
    <scope>NUCLEOTIDE SEQUENCE [LARGE SCALE GENOMIC DNA]</scope>
    <source>
        <strain evidence="8">JCM 19239</strain>
    </source>
</reference>
<organism evidence="7 8">
    <name type="scientific">Vibrio variabilis</name>
    <dbReference type="NCBI Taxonomy" id="990271"/>
    <lineage>
        <taxon>Bacteria</taxon>
        <taxon>Pseudomonadati</taxon>
        <taxon>Pseudomonadota</taxon>
        <taxon>Gammaproteobacteria</taxon>
        <taxon>Vibrionales</taxon>
        <taxon>Vibrionaceae</taxon>
        <taxon>Vibrio</taxon>
    </lineage>
</organism>
<evidence type="ECO:0000256" key="3">
    <source>
        <dbReference type="ARBA" id="ARBA00022741"/>
    </source>
</evidence>
<evidence type="ECO:0000256" key="2">
    <source>
        <dbReference type="ARBA" id="ARBA00022475"/>
    </source>
</evidence>
<dbReference type="PANTHER" id="PTHR43790:SF3">
    <property type="entry name" value="D-ALLOSE IMPORT ATP-BINDING PROTEIN ALSA-RELATED"/>
    <property type="match status" value="1"/>
</dbReference>
<proteinExistence type="predicted"/>
<dbReference type="SUPFAM" id="SSF52540">
    <property type="entry name" value="P-loop containing nucleoside triphosphate hydrolases"/>
    <property type="match status" value="1"/>
</dbReference>
<keyword evidence="5" id="KW-1278">Translocase</keyword>
<evidence type="ECO:0000256" key="6">
    <source>
        <dbReference type="ARBA" id="ARBA00023136"/>
    </source>
</evidence>
<dbReference type="Proteomes" id="UP000029223">
    <property type="component" value="Unassembled WGS sequence"/>
</dbReference>
<reference evidence="8" key="1">
    <citation type="submission" date="2014-09" db="EMBL/GenBank/DDBJ databases">
        <title>Vibrio variabilis JCM 19239. (C206) whole genome shotgun sequence.</title>
        <authorList>
            <person name="Sawabe T."/>
            <person name="Meirelles P."/>
            <person name="Nakanishi M."/>
            <person name="Sayaka M."/>
            <person name="Hattori M."/>
            <person name="Ohkuma M."/>
        </authorList>
    </citation>
    <scope>NUCLEOTIDE SEQUENCE [LARGE SCALE GENOMIC DNA]</scope>
    <source>
        <strain evidence="8">JCM 19239</strain>
    </source>
</reference>
<keyword evidence="8" id="KW-1185">Reference proteome</keyword>
<accession>A0ABQ0JPS4</accession>
<comment type="caution">
    <text evidence="7">The sequence shown here is derived from an EMBL/GenBank/DDBJ whole genome shotgun (WGS) entry which is preliminary data.</text>
</comment>
<evidence type="ECO:0000256" key="1">
    <source>
        <dbReference type="ARBA" id="ARBA00022448"/>
    </source>
</evidence>
<name>A0ABQ0JPS4_9VIBR</name>
<dbReference type="Gene3D" id="3.40.50.300">
    <property type="entry name" value="P-loop containing nucleotide triphosphate hydrolases"/>
    <property type="match status" value="1"/>
</dbReference>
<keyword evidence="3" id="KW-0547">Nucleotide-binding</keyword>
<dbReference type="InterPro" id="IPR050107">
    <property type="entry name" value="ABC_carbohydrate_import_ATPase"/>
</dbReference>
<evidence type="ECO:0000256" key="5">
    <source>
        <dbReference type="ARBA" id="ARBA00022967"/>
    </source>
</evidence>